<gene>
    <name evidence="1" type="ORF">UC8_54750</name>
</gene>
<dbReference type="KEGG" id="rul:UC8_54750"/>
<organism evidence="1 2">
    <name type="scientific">Roseimaritima ulvae</name>
    <dbReference type="NCBI Taxonomy" id="980254"/>
    <lineage>
        <taxon>Bacteria</taxon>
        <taxon>Pseudomonadati</taxon>
        <taxon>Planctomycetota</taxon>
        <taxon>Planctomycetia</taxon>
        <taxon>Pirellulales</taxon>
        <taxon>Pirellulaceae</taxon>
        <taxon>Roseimaritima</taxon>
    </lineage>
</organism>
<evidence type="ECO:0000313" key="1">
    <source>
        <dbReference type="EMBL" id="QEG43426.1"/>
    </source>
</evidence>
<evidence type="ECO:0000313" key="2">
    <source>
        <dbReference type="Proteomes" id="UP000325286"/>
    </source>
</evidence>
<protein>
    <submittedName>
        <fullName evidence="1">Uncharacterized protein</fullName>
    </submittedName>
</protein>
<reference evidence="1 2" key="1">
    <citation type="submission" date="2019-08" db="EMBL/GenBank/DDBJ databases">
        <title>Deep-cultivation of Planctomycetes and their phenomic and genomic characterization uncovers novel biology.</title>
        <authorList>
            <person name="Wiegand S."/>
            <person name="Jogler M."/>
            <person name="Boedeker C."/>
            <person name="Pinto D."/>
            <person name="Vollmers J."/>
            <person name="Rivas-Marin E."/>
            <person name="Kohn T."/>
            <person name="Peeters S.H."/>
            <person name="Heuer A."/>
            <person name="Rast P."/>
            <person name="Oberbeckmann S."/>
            <person name="Bunk B."/>
            <person name="Jeske O."/>
            <person name="Meyerdierks A."/>
            <person name="Storesund J.E."/>
            <person name="Kallscheuer N."/>
            <person name="Luecker S."/>
            <person name="Lage O.M."/>
            <person name="Pohl T."/>
            <person name="Merkel B.J."/>
            <person name="Hornburger P."/>
            <person name="Mueller R.-W."/>
            <person name="Bruemmer F."/>
            <person name="Labrenz M."/>
            <person name="Spormann A.M."/>
            <person name="Op den Camp H."/>
            <person name="Overmann J."/>
            <person name="Amann R."/>
            <person name="Jetten M.S.M."/>
            <person name="Mascher T."/>
            <person name="Medema M.H."/>
            <person name="Devos D.P."/>
            <person name="Kaster A.-K."/>
            <person name="Ovreas L."/>
            <person name="Rohde M."/>
            <person name="Galperin M.Y."/>
            <person name="Jogler C."/>
        </authorList>
    </citation>
    <scope>NUCLEOTIDE SEQUENCE [LARGE SCALE GENOMIC DNA]</scope>
    <source>
        <strain evidence="1 2">UC8</strain>
    </source>
</reference>
<dbReference type="EMBL" id="CP042914">
    <property type="protein sequence ID" value="QEG43426.1"/>
    <property type="molecule type" value="Genomic_DNA"/>
</dbReference>
<proteinExistence type="predicted"/>
<keyword evidence="2" id="KW-1185">Reference proteome</keyword>
<dbReference type="AlphaFoldDB" id="A0A5B9R1Y0"/>
<dbReference type="Proteomes" id="UP000325286">
    <property type="component" value="Chromosome"/>
</dbReference>
<sequence>MMICNSAGDAGFWSHENGASYVVGTFSEMLDWLFGLLRENQTPVFDYARR</sequence>
<name>A0A5B9R1Y0_9BACT</name>
<accession>A0A5B9R1Y0</accession>